<gene>
    <name evidence="2" type="ORF">HHL10_17810</name>
</gene>
<feature type="domain" description="eCIS core" evidence="1">
    <location>
        <begin position="65"/>
        <end position="138"/>
    </location>
</feature>
<dbReference type="Pfam" id="PF13699">
    <property type="entry name" value="eCIS_core"/>
    <property type="match status" value="1"/>
</dbReference>
<proteinExistence type="predicted"/>
<reference evidence="2 3" key="1">
    <citation type="submission" date="2020-04" db="EMBL/GenBank/DDBJ databases">
        <title>Azohydromonas sp. isolated from soil.</title>
        <authorList>
            <person name="Dahal R.H."/>
        </authorList>
    </citation>
    <scope>NUCLEOTIDE SEQUENCE [LARGE SCALE GENOMIC DNA]</scope>
    <source>
        <strain evidence="2 3">G-1-1-14</strain>
    </source>
</reference>
<organism evidence="2 3">
    <name type="scientific">Azohydromonas caseinilytica</name>
    <dbReference type="NCBI Taxonomy" id="2728836"/>
    <lineage>
        <taxon>Bacteria</taxon>
        <taxon>Pseudomonadati</taxon>
        <taxon>Pseudomonadota</taxon>
        <taxon>Betaproteobacteria</taxon>
        <taxon>Burkholderiales</taxon>
        <taxon>Sphaerotilaceae</taxon>
        <taxon>Azohydromonas</taxon>
    </lineage>
</organism>
<evidence type="ECO:0000259" key="1">
    <source>
        <dbReference type="Pfam" id="PF13699"/>
    </source>
</evidence>
<evidence type="ECO:0000313" key="2">
    <source>
        <dbReference type="EMBL" id="NML16839.1"/>
    </source>
</evidence>
<protein>
    <submittedName>
        <fullName evidence="2">DUF4157 domain-containing protein</fullName>
    </submittedName>
</protein>
<dbReference type="EMBL" id="JABBFW010000013">
    <property type="protein sequence ID" value="NML16839.1"/>
    <property type="molecule type" value="Genomic_DNA"/>
</dbReference>
<dbReference type="RefSeq" id="WP_169161743.1">
    <property type="nucleotide sequence ID" value="NZ_JABBFW010000013.1"/>
</dbReference>
<comment type="caution">
    <text evidence="2">The sequence shown here is derived from an EMBL/GenBank/DDBJ whole genome shotgun (WGS) entry which is preliminary data.</text>
</comment>
<dbReference type="InterPro" id="IPR025295">
    <property type="entry name" value="eCIS_core_dom"/>
</dbReference>
<dbReference type="Proteomes" id="UP000574067">
    <property type="component" value="Unassembled WGS sequence"/>
</dbReference>
<keyword evidence="3" id="KW-1185">Reference proteome</keyword>
<accession>A0A848FER5</accession>
<evidence type="ECO:0000313" key="3">
    <source>
        <dbReference type="Proteomes" id="UP000574067"/>
    </source>
</evidence>
<dbReference type="AlphaFoldDB" id="A0A848FER5"/>
<sequence>MAVAARTNACACGGGCPRCAGAGTRLPLTRPGDAAERDAEARAGAALRSLPALPPAVVAGDGQGLPGAWRAPLERSFGAGLGHVRLHAGAAAGAEAARLGAAAFSVGPHMAFASGRLAPHTEAGRRLLAHEVAHTLQPGARGRLARQCAEALAAVSVPAGDSRLRASARVDLGQVPIGSQISATLGADLSLLVHVPRALQQALARGAPDWLAGPLGNALVDIDISGRVGTPVAPGSATAGNRLCVAVDFHEEAPGRWTADLRLLRGGRMEVPLVLNMGSAVAAPSSATLFQAGPVGVGMPSGVARLSMNLEEDLTASFGPVAVPAASDPAVLWDSIRVQLRELVALRVQRIGLTELTRLRGALELPLSLGGPGAREGEGEPARLSLSVLGDLRLRSELDQQAGRFTLRLLPSSVSATGLGGILGLELSGHGRLSAPLPSSLRLGELDGPFLRSLVAQGEGEGGLRGRLSLAGLRAGRLEASFRVREGLLSGEGSLLSPVGVGGGRFRYGLDQGFSAEAGMVGLTRLVIAPPDERPEAARWLGPYQELDLGSSVYGLGLTGVALRPGATHMLSAGVGPQFVGEPEGATGSLPGTVRLPVIDSPVGLYGGVSYQVSFDWDQWLAGRR</sequence>
<name>A0A848FER5_9BURK</name>